<dbReference type="FunFam" id="1.10.418.50:FF:000001">
    <property type="entry name" value="TRAF3-interacting protein 1 isoform X1"/>
    <property type="match status" value="1"/>
</dbReference>
<feature type="domain" description="TRAF3-interacting protein 1 C-terminal" evidence="13">
    <location>
        <begin position="455"/>
        <end position="607"/>
    </location>
</feature>
<feature type="region of interest" description="Disordered" evidence="11">
    <location>
        <begin position="158"/>
        <end position="241"/>
    </location>
</feature>
<sequence length="612" mass="69192">MYGSADQVPHIGIRASGKSAFRSDPAVPHEKRQLSRWGVSMSDDIKLEVIKKTQESLSKYIKRPPLTEKLLKKPPFRYIHDIITSIMKETGFFEGVFKPEELNSENIKDRESKIAFLEKVIASIKASGISVSAKPSKIVAGLEVTKTNELLQAIGKTLDQMENQRTPKSPQVSENVMAKSKTTESQMKKQRSRRGSTPERHALSGERTVEKSKRKEKSRDRMEGKFESGSTRGATLEGFNNNNDVLENDITNENSLVAEMNGEITQGKQLKETPTGNNESVPTEPEIMLEDQVNPVMKESRSVQQNNVSRPPSATPKERTSSSRPGKPPIEIKNSSKIHNGEEKEPEGPTILGGVSSPTQQLPKLIRPGTAIRPPSARPASARPGAPRPRDRGETVQIETYNSERNSENKLVMVIGETTSQEDDEENVVVIETQPLLIDHKEEFTDDAAIDITQGQEGFLVSKILETKKEIERSSEEFPWITSAQPQHVEIDWESGRKQKREAWKKEVHELCEEIQQVTRSTNPLGKLFDFLQEDIDSMKKELEEFEEYNEQLAKEFNQEQRTAGESIESLIRQLTEVESMIEAEREAIRFIKANIMENEERLINMVPRKKK</sequence>
<evidence type="ECO:0000256" key="6">
    <source>
        <dbReference type="ARBA" id="ARBA00023212"/>
    </source>
</evidence>
<keyword evidence="15" id="KW-1185">Reference proteome</keyword>
<evidence type="ECO:0000313" key="14">
    <source>
        <dbReference type="EMBL" id="KAL1122783.1"/>
    </source>
</evidence>
<evidence type="ECO:0000256" key="3">
    <source>
        <dbReference type="ARBA" id="ARBA00022490"/>
    </source>
</evidence>
<feature type="compositionally biased region" description="Polar residues" evidence="11">
    <location>
        <begin position="264"/>
        <end position="281"/>
    </location>
</feature>
<dbReference type="GO" id="GO:0030030">
    <property type="term" value="P:cell projection organization"/>
    <property type="evidence" value="ECO:0007669"/>
    <property type="project" value="UniProtKB-KW"/>
</dbReference>
<keyword evidence="3" id="KW-0963">Cytoplasm</keyword>
<proteinExistence type="inferred from homology"/>
<evidence type="ECO:0000256" key="7">
    <source>
        <dbReference type="ARBA" id="ARBA00023273"/>
    </source>
</evidence>
<dbReference type="InterPro" id="IPR040468">
    <property type="entry name" value="TRAF3IP1_N"/>
</dbReference>
<dbReference type="GO" id="GO:0048731">
    <property type="term" value="P:system development"/>
    <property type="evidence" value="ECO:0007669"/>
    <property type="project" value="UniProtKB-ARBA"/>
</dbReference>
<evidence type="ECO:0000259" key="12">
    <source>
        <dbReference type="Pfam" id="PF10243"/>
    </source>
</evidence>
<dbReference type="Pfam" id="PF10243">
    <property type="entry name" value="MIP-T3"/>
    <property type="match status" value="1"/>
</dbReference>
<dbReference type="InterPro" id="IPR042576">
    <property type="entry name" value="TRAF3IP1_N_sf"/>
</dbReference>
<evidence type="ECO:0000259" key="13">
    <source>
        <dbReference type="Pfam" id="PF17749"/>
    </source>
</evidence>
<evidence type="ECO:0000256" key="8">
    <source>
        <dbReference type="ARBA" id="ARBA00043971"/>
    </source>
</evidence>
<dbReference type="EMBL" id="JBFDAA010000013">
    <property type="protein sequence ID" value="KAL1122783.1"/>
    <property type="molecule type" value="Genomic_DNA"/>
</dbReference>
<evidence type="ECO:0000256" key="5">
    <source>
        <dbReference type="ARBA" id="ARBA00023054"/>
    </source>
</evidence>
<feature type="compositionally biased region" description="Polar residues" evidence="11">
    <location>
        <begin position="160"/>
        <end position="174"/>
    </location>
</feature>
<keyword evidence="5 10" id="KW-0175">Coiled coil</keyword>
<comment type="similarity">
    <text evidence="8">Belongs to the TRAF3IP1 family.</text>
</comment>
<feature type="compositionally biased region" description="Polar residues" evidence="11">
    <location>
        <begin position="228"/>
        <end position="241"/>
    </location>
</feature>
<gene>
    <name evidence="14" type="ORF">AAG570_003109</name>
</gene>
<dbReference type="Gene3D" id="1.10.418.50">
    <property type="entry name" value="Microtubule-binding protein MIP-T3"/>
    <property type="match status" value="1"/>
</dbReference>
<name>A0ABD0YSK1_9HEMI</name>
<feature type="domain" description="TRAF3-interacting protein 1 N-terminal" evidence="12">
    <location>
        <begin position="49"/>
        <end position="157"/>
    </location>
</feature>
<dbReference type="PANTHER" id="PTHR31363">
    <property type="entry name" value="TRAF3-INTERACTING PROTEIN 1"/>
    <property type="match status" value="1"/>
</dbReference>
<keyword evidence="6" id="KW-0206">Cytoskeleton</keyword>
<comment type="subcellular location">
    <subcellularLocation>
        <location evidence="2">Cytoplasm</location>
        <location evidence="2">Cytoskeleton</location>
        <location evidence="2">Cilium axoneme</location>
    </subcellularLocation>
    <subcellularLocation>
        <location evidence="1">Cytoplasm</location>
        <location evidence="1">Cytoskeleton</location>
        <location evidence="1">Cilium basal body</location>
    </subcellularLocation>
</comment>
<evidence type="ECO:0000256" key="10">
    <source>
        <dbReference type="SAM" id="Coils"/>
    </source>
</evidence>
<evidence type="ECO:0000256" key="11">
    <source>
        <dbReference type="SAM" id="MobiDB-lite"/>
    </source>
</evidence>
<dbReference type="GO" id="GO:0048513">
    <property type="term" value="P:animal organ development"/>
    <property type="evidence" value="ECO:0007669"/>
    <property type="project" value="UniProtKB-ARBA"/>
</dbReference>
<dbReference type="InterPro" id="IPR018799">
    <property type="entry name" value="TRAF3IP1"/>
</dbReference>
<dbReference type="GO" id="GO:0070507">
    <property type="term" value="P:regulation of microtubule cytoskeleton organization"/>
    <property type="evidence" value="ECO:0007669"/>
    <property type="project" value="UniProtKB-ARBA"/>
</dbReference>
<dbReference type="PANTHER" id="PTHR31363:SF0">
    <property type="entry name" value="TRAF3-INTERACTING PROTEIN 1"/>
    <property type="match status" value="1"/>
</dbReference>
<dbReference type="Proteomes" id="UP001558652">
    <property type="component" value="Unassembled WGS sequence"/>
</dbReference>
<evidence type="ECO:0000256" key="9">
    <source>
        <dbReference type="ARBA" id="ARBA00070492"/>
    </source>
</evidence>
<evidence type="ECO:0000313" key="15">
    <source>
        <dbReference type="Proteomes" id="UP001558652"/>
    </source>
</evidence>
<keyword evidence="4" id="KW-0970">Cilium biogenesis/degradation</keyword>
<feature type="compositionally biased region" description="Low complexity" evidence="11">
    <location>
        <begin position="373"/>
        <end position="385"/>
    </location>
</feature>
<dbReference type="Pfam" id="PF17749">
    <property type="entry name" value="MIP-T3_C"/>
    <property type="match status" value="1"/>
</dbReference>
<dbReference type="AlphaFoldDB" id="A0ABD0YSK1"/>
<feature type="compositionally biased region" description="Polar residues" evidence="11">
    <location>
        <begin position="302"/>
        <end position="312"/>
    </location>
</feature>
<evidence type="ECO:0000256" key="4">
    <source>
        <dbReference type="ARBA" id="ARBA00022794"/>
    </source>
</evidence>
<comment type="caution">
    <text evidence="14">The sequence shown here is derived from an EMBL/GenBank/DDBJ whole genome shotgun (WGS) entry which is preliminary data.</text>
</comment>
<keyword evidence="7" id="KW-0966">Cell projection</keyword>
<evidence type="ECO:0000256" key="2">
    <source>
        <dbReference type="ARBA" id="ARBA00004430"/>
    </source>
</evidence>
<feature type="region of interest" description="Disordered" evidence="11">
    <location>
        <begin position="264"/>
        <end position="408"/>
    </location>
</feature>
<feature type="coiled-coil region" evidence="10">
    <location>
        <begin position="501"/>
        <end position="602"/>
    </location>
</feature>
<accession>A0ABD0YSK1</accession>
<evidence type="ECO:0000256" key="1">
    <source>
        <dbReference type="ARBA" id="ARBA00004120"/>
    </source>
</evidence>
<feature type="compositionally biased region" description="Basic and acidic residues" evidence="11">
    <location>
        <begin position="196"/>
        <end position="226"/>
    </location>
</feature>
<protein>
    <recommendedName>
        <fullName evidence="9">TRAF3-interacting protein 1</fullName>
    </recommendedName>
</protein>
<dbReference type="GO" id="GO:0005930">
    <property type="term" value="C:axoneme"/>
    <property type="evidence" value="ECO:0007669"/>
    <property type="project" value="UniProtKB-SubCell"/>
</dbReference>
<reference evidence="14 15" key="1">
    <citation type="submission" date="2024-07" db="EMBL/GenBank/DDBJ databases">
        <title>Chromosome-level genome assembly of the water stick insect Ranatra chinensis (Heteroptera: Nepidae).</title>
        <authorList>
            <person name="Liu X."/>
        </authorList>
    </citation>
    <scope>NUCLEOTIDE SEQUENCE [LARGE SCALE GENOMIC DNA]</scope>
    <source>
        <strain evidence="14">Cailab_2021Rc</strain>
        <tissue evidence="14">Muscle</tissue>
    </source>
</reference>
<organism evidence="14 15">
    <name type="scientific">Ranatra chinensis</name>
    <dbReference type="NCBI Taxonomy" id="642074"/>
    <lineage>
        <taxon>Eukaryota</taxon>
        <taxon>Metazoa</taxon>
        <taxon>Ecdysozoa</taxon>
        <taxon>Arthropoda</taxon>
        <taxon>Hexapoda</taxon>
        <taxon>Insecta</taxon>
        <taxon>Pterygota</taxon>
        <taxon>Neoptera</taxon>
        <taxon>Paraneoptera</taxon>
        <taxon>Hemiptera</taxon>
        <taxon>Heteroptera</taxon>
        <taxon>Panheteroptera</taxon>
        <taxon>Nepomorpha</taxon>
        <taxon>Nepidae</taxon>
        <taxon>Ranatrinae</taxon>
        <taxon>Ranatra</taxon>
    </lineage>
</organism>
<dbReference type="InterPro" id="IPR041476">
    <property type="entry name" value="TRAF3IP1_C"/>
</dbReference>